<dbReference type="STRING" id="226506.SAMN04488519_107167"/>
<name>A0A1I5HPI5_9BACT</name>
<keyword evidence="2" id="KW-1185">Reference proteome</keyword>
<dbReference type="EMBL" id="FOVW01000007">
    <property type="protein sequence ID" value="SFO49910.1"/>
    <property type="molecule type" value="Genomic_DNA"/>
</dbReference>
<accession>A0A1I5HPI5</accession>
<reference evidence="2" key="1">
    <citation type="submission" date="2016-10" db="EMBL/GenBank/DDBJ databases">
        <authorList>
            <person name="Varghese N."/>
            <person name="Submissions S."/>
        </authorList>
    </citation>
    <scope>NUCLEOTIDE SEQUENCE [LARGE SCALE GENOMIC DNA]</scope>
    <source>
        <strain evidence="2">DSM 15282</strain>
    </source>
</reference>
<dbReference type="AlphaFoldDB" id="A0A1I5HPI5"/>
<proteinExistence type="predicted"/>
<sequence>MQIHFMKKNILSLVFTLWFGLVAYSQEAITSINLDLIQNEINGGKPLPAEEKFYFRGAIPQDVEMVKLFIYQSKKSPKAGDSYFWKAPFGYKELSFQILVDNPLRSTEEFNLEFGFYKKAGEKELEELRRLIQTNLATYLNTISSVRRGGIKFEDSDEQILSNMDQIVQSGAYYFELPDGKPFPGFSDITRKKLEQRKRLKLGKAKFNIIKKTENENERAVYAQQYLQELETIVFAELDQFLSPNMLVQVDQIQFQNYRSEKTPNSIPINFGFGAISLSQDLSSQEFVYSPYLGFSFPLGNRTFTRFMSNLSISTGVFISGSMENSLGEAISGPVLDRPVFVGLGYNFFRFIRLNAGGTYLTTNKLDGSKADRIQPYVGLSAEINLWLGFGNKK</sequence>
<gene>
    <name evidence="1" type="ORF">SAMN04488519_107167</name>
</gene>
<protein>
    <submittedName>
        <fullName evidence="1">Uncharacterized protein</fullName>
    </submittedName>
</protein>
<dbReference type="Proteomes" id="UP000199564">
    <property type="component" value="Unassembled WGS sequence"/>
</dbReference>
<evidence type="ECO:0000313" key="2">
    <source>
        <dbReference type="Proteomes" id="UP000199564"/>
    </source>
</evidence>
<evidence type="ECO:0000313" key="1">
    <source>
        <dbReference type="EMBL" id="SFO49910.1"/>
    </source>
</evidence>
<organism evidence="1 2">
    <name type="scientific">Algoriphagus ornithinivorans</name>
    <dbReference type="NCBI Taxonomy" id="226506"/>
    <lineage>
        <taxon>Bacteria</taxon>
        <taxon>Pseudomonadati</taxon>
        <taxon>Bacteroidota</taxon>
        <taxon>Cytophagia</taxon>
        <taxon>Cytophagales</taxon>
        <taxon>Cyclobacteriaceae</taxon>
        <taxon>Algoriphagus</taxon>
    </lineage>
</organism>